<sequence length="101" mass="10772">MKTIALGMLAACLLGSAAIAAPLSPTAVGPTEISGVDQVRLVCNEFGRCFRTRGPRYFGGDDGYVVRRSYGYYGGPGYYDRGYGYYGGGPSIGFSFGTRSW</sequence>
<feature type="chain" id="PRO_5021508575" evidence="1">
    <location>
        <begin position="21"/>
        <end position="101"/>
    </location>
</feature>
<keyword evidence="1" id="KW-0732">Signal</keyword>
<keyword evidence="3" id="KW-1185">Reference proteome</keyword>
<dbReference type="RefSeq" id="WP_135178285.1">
    <property type="nucleotide sequence ID" value="NZ_SPQT01000030.1"/>
</dbReference>
<protein>
    <submittedName>
        <fullName evidence="2">Uncharacterized protein</fullName>
    </submittedName>
</protein>
<evidence type="ECO:0000313" key="2">
    <source>
        <dbReference type="EMBL" id="TFV41254.1"/>
    </source>
</evidence>
<name>A0A4Y9LFU0_9BRAD</name>
<gene>
    <name evidence="2" type="ORF">E4K65_36925</name>
</gene>
<comment type="caution">
    <text evidence="2">The sequence shown here is derived from an EMBL/GenBank/DDBJ whole genome shotgun (WGS) entry which is preliminary data.</text>
</comment>
<proteinExistence type="predicted"/>
<organism evidence="2 3">
    <name type="scientific">Bradyrhizobium niftali</name>
    <dbReference type="NCBI Taxonomy" id="2560055"/>
    <lineage>
        <taxon>Bacteria</taxon>
        <taxon>Pseudomonadati</taxon>
        <taxon>Pseudomonadota</taxon>
        <taxon>Alphaproteobacteria</taxon>
        <taxon>Hyphomicrobiales</taxon>
        <taxon>Nitrobacteraceae</taxon>
        <taxon>Bradyrhizobium</taxon>
    </lineage>
</organism>
<dbReference type="AlphaFoldDB" id="A0A4Y9LFU0"/>
<dbReference type="EMBL" id="SPQT01000030">
    <property type="protein sequence ID" value="TFV41254.1"/>
    <property type="molecule type" value="Genomic_DNA"/>
</dbReference>
<dbReference type="OrthoDB" id="8243872at2"/>
<accession>A0A4Y9LFU0</accession>
<evidence type="ECO:0000313" key="3">
    <source>
        <dbReference type="Proteomes" id="UP000297966"/>
    </source>
</evidence>
<feature type="signal peptide" evidence="1">
    <location>
        <begin position="1"/>
        <end position="20"/>
    </location>
</feature>
<reference evidence="2 3" key="1">
    <citation type="submission" date="2019-03" db="EMBL/GenBank/DDBJ databases">
        <title>Bradyrhizobium diversity isolated from nodules of Chamaecrista fasciculata.</title>
        <authorList>
            <person name="Klepa M.S."/>
            <person name="Urquiaga M.O."/>
            <person name="Hungria M."/>
            <person name="Delamuta J.R."/>
        </authorList>
    </citation>
    <scope>NUCLEOTIDE SEQUENCE [LARGE SCALE GENOMIC DNA]</scope>
    <source>
        <strain evidence="2 3">CNPSo 3448</strain>
    </source>
</reference>
<evidence type="ECO:0000256" key="1">
    <source>
        <dbReference type="SAM" id="SignalP"/>
    </source>
</evidence>
<dbReference type="Proteomes" id="UP000297966">
    <property type="component" value="Unassembled WGS sequence"/>
</dbReference>